<comment type="caution">
    <text evidence="9">The sequence shown here is derived from an EMBL/GenBank/DDBJ whole genome shotgun (WGS) entry which is preliminary data.</text>
</comment>
<evidence type="ECO:0000256" key="2">
    <source>
        <dbReference type="ARBA" id="ARBA00022448"/>
    </source>
</evidence>
<dbReference type="PANTHER" id="PTHR36838:SF3">
    <property type="entry name" value="TRANSPORTER AUXIN EFFLUX CARRIER EC FAMILY"/>
    <property type="match status" value="1"/>
</dbReference>
<evidence type="ECO:0000256" key="7">
    <source>
        <dbReference type="SAM" id="MobiDB-lite"/>
    </source>
</evidence>
<feature type="transmembrane region" description="Helical" evidence="8">
    <location>
        <begin position="255"/>
        <end position="273"/>
    </location>
</feature>
<keyword evidence="6 8" id="KW-0472">Membrane</keyword>
<feature type="transmembrane region" description="Helical" evidence="8">
    <location>
        <begin position="99"/>
        <end position="119"/>
    </location>
</feature>
<dbReference type="PANTHER" id="PTHR36838">
    <property type="entry name" value="AUXIN EFFLUX CARRIER FAMILY PROTEIN"/>
    <property type="match status" value="1"/>
</dbReference>
<comment type="subcellular location">
    <subcellularLocation>
        <location evidence="1">Membrane</location>
        <topology evidence="1">Multi-pass membrane protein</topology>
    </subcellularLocation>
</comment>
<dbReference type="AlphaFoldDB" id="A0AAV7ZX81"/>
<evidence type="ECO:0000256" key="4">
    <source>
        <dbReference type="ARBA" id="ARBA00022692"/>
    </source>
</evidence>
<dbReference type="GO" id="GO:0016020">
    <property type="term" value="C:membrane"/>
    <property type="evidence" value="ECO:0007669"/>
    <property type="project" value="UniProtKB-SubCell"/>
</dbReference>
<feature type="transmembrane region" description="Helical" evidence="8">
    <location>
        <begin position="125"/>
        <end position="145"/>
    </location>
</feature>
<dbReference type="GO" id="GO:0055085">
    <property type="term" value="P:transmembrane transport"/>
    <property type="evidence" value="ECO:0007669"/>
    <property type="project" value="InterPro"/>
</dbReference>
<name>A0AAV7ZX81_9EUKA</name>
<reference evidence="9" key="1">
    <citation type="submission" date="2022-08" db="EMBL/GenBank/DDBJ databases">
        <title>Novel sulphate-reducing endosymbionts in the free-living metamonad Anaeramoeba.</title>
        <authorList>
            <person name="Jerlstrom-Hultqvist J."/>
            <person name="Cepicka I."/>
            <person name="Gallot-Lavallee L."/>
            <person name="Salas-Leiva D."/>
            <person name="Curtis B.A."/>
            <person name="Zahonova K."/>
            <person name="Pipaliya S."/>
            <person name="Dacks J."/>
            <person name="Roger A.J."/>
        </authorList>
    </citation>
    <scope>NUCLEOTIDE SEQUENCE</scope>
    <source>
        <strain evidence="9">Busselton2</strain>
    </source>
</reference>
<organism evidence="9 10">
    <name type="scientific">Anaeramoeba flamelloides</name>
    <dbReference type="NCBI Taxonomy" id="1746091"/>
    <lineage>
        <taxon>Eukaryota</taxon>
        <taxon>Metamonada</taxon>
        <taxon>Anaeramoebidae</taxon>
        <taxon>Anaeramoeba</taxon>
    </lineage>
</organism>
<dbReference type="EMBL" id="JANTQA010000023">
    <property type="protein sequence ID" value="KAJ3445112.1"/>
    <property type="molecule type" value="Genomic_DNA"/>
</dbReference>
<dbReference type="Proteomes" id="UP001146793">
    <property type="component" value="Unassembled WGS sequence"/>
</dbReference>
<accession>A0AAV7ZX81</accession>
<keyword evidence="3" id="KW-1003">Cell membrane</keyword>
<evidence type="ECO:0000256" key="1">
    <source>
        <dbReference type="ARBA" id="ARBA00004141"/>
    </source>
</evidence>
<feature type="transmembrane region" description="Helical" evidence="8">
    <location>
        <begin position="6"/>
        <end position="27"/>
    </location>
</feature>
<feature type="transmembrane region" description="Helical" evidence="8">
    <location>
        <begin position="378"/>
        <end position="403"/>
    </location>
</feature>
<evidence type="ECO:0000256" key="3">
    <source>
        <dbReference type="ARBA" id="ARBA00022475"/>
    </source>
</evidence>
<sequence>MYLSLINEGLTILILIFAGYLITRLKVIEISILRQFNSVVFYFGIPGLLFGVISGIGFSEINWKWCGVYAVFMMVSQLFVVFVGWFMNQRDLAKISTNLFALTWTNNIIFGMPIMEAIFGKDYLIYPILATIPNWFFQMQMMIFFCENLRIKRNTAAKLKEIKKTDINLKEISLSNQEESETNILNKIEIDDENDDENEKIKENDIDDDSNIGESDEDDKIQEINEKNTKKTPQNNHKKHKNGQKEILRKTFIKVFKTPIIVSVFLSFLYSLIGYPLPELPKQCFQYLANIVLPLALITIGIFVYREKIISCGIKEMLIILIAKSFVIPLISIAIWYAFGFNNQEGKIGFIISTMPAAITTFNFATEYQLGQRLISTCLIVETFIMVPVISLWFFLIDALGLFQNK</sequence>
<evidence type="ECO:0000256" key="5">
    <source>
        <dbReference type="ARBA" id="ARBA00022989"/>
    </source>
</evidence>
<feature type="transmembrane region" description="Helical" evidence="8">
    <location>
        <begin position="348"/>
        <end position="366"/>
    </location>
</feature>
<feature type="transmembrane region" description="Helical" evidence="8">
    <location>
        <begin position="317"/>
        <end position="336"/>
    </location>
</feature>
<gene>
    <name evidence="9" type="ORF">M0812_10977</name>
</gene>
<keyword evidence="5 8" id="KW-1133">Transmembrane helix</keyword>
<dbReference type="Pfam" id="PF03547">
    <property type="entry name" value="Mem_trans"/>
    <property type="match status" value="1"/>
</dbReference>
<feature type="transmembrane region" description="Helical" evidence="8">
    <location>
        <begin position="67"/>
        <end position="87"/>
    </location>
</feature>
<keyword evidence="4 8" id="KW-0812">Transmembrane</keyword>
<dbReference type="InterPro" id="IPR004776">
    <property type="entry name" value="Mem_transp_PIN-like"/>
</dbReference>
<proteinExistence type="predicted"/>
<evidence type="ECO:0000313" key="9">
    <source>
        <dbReference type="EMBL" id="KAJ3445112.1"/>
    </source>
</evidence>
<feature type="transmembrane region" description="Helical" evidence="8">
    <location>
        <begin position="39"/>
        <end position="61"/>
    </location>
</feature>
<keyword evidence="2" id="KW-0813">Transport</keyword>
<feature type="compositionally biased region" description="Acidic residues" evidence="7">
    <location>
        <begin position="205"/>
        <end position="220"/>
    </location>
</feature>
<feature type="region of interest" description="Disordered" evidence="7">
    <location>
        <begin position="194"/>
        <end position="243"/>
    </location>
</feature>
<feature type="transmembrane region" description="Helical" evidence="8">
    <location>
        <begin position="285"/>
        <end position="305"/>
    </location>
</feature>
<evidence type="ECO:0000256" key="6">
    <source>
        <dbReference type="ARBA" id="ARBA00023136"/>
    </source>
</evidence>
<evidence type="ECO:0000256" key="8">
    <source>
        <dbReference type="SAM" id="Phobius"/>
    </source>
</evidence>
<protein>
    <submittedName>
        <fullName evidence="9">Auxin efflux carrier component 1b-related</fullName>
    </submittedName>
</protein>
<evidence type="ECO:0000313" key="10">
    <source>
        <dbReference type="Proteomes" id="UP001146793"/>
    </source>
</evidence>